<dbReference type="GO" id="GO:0033389">
    <property type="term" value="P:putrescine biosynthetic process from arginine, via agmatine"/>
    <property type="evidence" value="ECO:0007669"/>
    <property type="project" value="TreeGrafter"/>
</dbReference>
<dbReference type="OrthoDB" id="931936at2"/>
<protein>
    <submittedName>
        <fullName evidence="4">Arginase family hydrolase, arginase/agmainase/formiminoglutamate hydrolase</fullName>
    </submittedName>
</protein>
<dbReference type="GO" id="GO:0008783">
    <property type="term" value="F:agmatinase activity"/>
    <property type="evidence" value="ECO:0007669"/>
    <property type="project" value="TreeGrafter"/>
</dbReference>
<dbReference type="EMBL" id="CP003156">
    <property type="protein sequence ID" value="AEV33763.1"/>
    <property type="molecule type" value="Genomic_DNA"/>
</dbReference>
<dbReference type="InterPro" id="IPR006035">
    <property type="entry name" value="Ureohydrolase"/>
</dbReference>
<dbReference type="PANTHER" id="PTHR11358">
    <property type="entry name" value="ARGINASE/AGMATINASE"/>
    <property type="match status" value="1"/>
</dbReference>
<dbReference type="eggNOG" id="COG0010">
    <property type="taxonomic scope" value="Bacteria"/>
</dbReference>
<gene>
    <name evidence="4" type="ordered locus">Oweho_2803</name>
</gene>
<dbReference type="PROSITE" id="PS51409">
    <property type="entry name" value="ARGINASE_2"/>
    <property type="match status" value="1"/>
</dbReference>
<evidence type="ECO:0000256" key="3">
    <source>
        <dbReference type="PROSITE-ProRule" id="PRU00742"/>
    </source>
</evidence>
<dbReference type="STRING" id="926562.Oweho_2803"/>
<sequence length="392" mass="44887">MNLEDFLAPVRDSIANPQHKDWHPQSLASNLQVHLEVQGIPELDGVKMAIIGVIEDRGSLNNQGCKSAPDEVRRYLYSLYCGKWNVPIVDLGNLYPGETITDTYEGLREVCYLLLKEGITPIIIGGSQDITYGNYRAYDRLEQTVNLVSIDSRFDLGEQEQDLNEENFLSHVILKKPYILFNYSNIGYQTYFANQEEIDLMEKMYFDVNRLGYFKNNITETEPILRDADIVTFDLSAVRQPDAPGNLNASPNGFSGEEACAISRYSGISDKVSSFGIYGCNPSKDHNGQTSHLVAQMIWYFIEGYNSRKGDYPFASKNEYQRFTVLMDEGEHELVFYKSPLSDRWWIEVPMPAIGNTMHERHKLIPCSHSDYIRACENETPLRWWHAMKKAL</sequence>
<dbReference type="RefSeq" id="WP_014203112.1">
    <property type="nucleotide sequence ID" value="NC_016599.1"/>
</dbReference>
<reference evidence="4 5" key="1">
    <citation type="journal article" date="2012" name="Stand. Genomic Sci.">
        <title>Genome sequence of the orange-pigmented seawater bacterium Owenweeksia hongkongensis type strain (UST20020801(T)).</title>
        <authorList>
            <person name="Riedel T."/>
            <person name="Held B."/>
            <person name="Nolan M."/>
            <person name="Lucas S."/>
            <person name="Lapidus A."/>
            <person name="Tice H."/>
            <person name="Del Rio T.G."/>
            <person name="Cheng J.F."/>
            <person name="Han C."/>
            <person name="Tapia R."/>
            <person name="Goodwin L.A."/>
            <person name="Pitluck S."/>
            <person name="Liolios K."/>
            <person name="Mavromatis K."/>
            <person name="Pagani I."/>
            <person name="Ivanova N."/>
            <person name="Mikhailova N."/>
            <person name="Pati A."/>
            <person name="Chen A."/>
            <person name="Palaniappan K."/>
            <person name="Rohde M."/>
            <person name="Tindall B.J."/>
            <person name="Detter J.C."/>
            <person name="Goker M."/>
            <person name="Woyke T."/>
            <person name="Bristow J."/>
            <person name="Eisen J.A."/>
            <person name="Markowitz V."/>
            <person name="Hugenholtz P."/>
            <person name="Klenk H.P."/>
            <person name="Kyrpides N.C."/>
        </authorList>
    </citation>
    <scope>NUCLEOTIDE SEQUENCE</scope>
    <source>
        <strain evidence="5">DSM 17368 / JCM 12287 / NRRL B-23963</strain>
    </source>
</reference>
<organism evidence="4 5">
    <name type="scientific">Owenweeksia hongkongensis (strain DSM 17368 / CIP 108786 / JCM 12287 / NRRL B-23963 / UST20020801)</name>
    <dbReference type="NCBI Taxonomy" id="926562"/>
    <lineage>
        <taxon>Bacteria</taxon>
        <taxon>Pseudomonadati</taxon>
        <taxon>Bacteroidota</taxon>
        <taxon>Flavobacteriia</taxon>
        <taxon>Flavobacteriales</taxon>
        <taxon>Owenweeksiaceae</taxon>
        <taxon>Owenweeksia</taxon>
    </lineage>
</organism>
<dbReference type="GO" id="GO:0046872">
    <property type="term" value="F:metal ion binding"/>
    <property type="evidence" value="ECO:0007669"/>
    <property type="project" value="UniProtKB-KW"/>
</dbReference>
<keyword evidence="1" id="KW-0479">Metal-binding</keyword>
<dbReference type="Proteomes" id="UP000005631">
    <property type="component" value="Chromosome"/>
</dbReference>
<dbReference type="KEGG" id="oho:Oweho_2803"/>
<keyword evidence="5" id="KW-1185">Reference proteome</keyword>
<name>G8R097_OWEHD</name>
<evidence type="ECO:0000256" key="2">
    <source>
        <dbReference type="ARBA" id="ARBA00022801"/>
    </source>
</evidence>
<dbReference type="Gene3D" id="3.40.800.10">
    <property type="entry name" value="Ureohydrolase domain"/>
    <property type="match status" value="1"/>
</dbReference>
<dbReference type="Pfam" id="PF00491">
    <property type="entry name" value="Arginase"/>
    <property type="match status" value="1"/>
</dbReference>
<dbReference type="InterPro" id="IPR023696">
    <property type="entry name" value="Ureohydrolase_dom_sf"/>
</dbReference>
<dbReference type="HOGENOM" id="CLU_709300_0_0_10"/>
<keyword evidence="2 4" id="KW-0378">Hydrolase</keyword>
<accession>G8R097</accession>
<dbReference type="AlphaFoldDB" id="G8R097"/>
<dbReference type="PATRIC" id="fig|926562.3.peg.2819"/>
<dbReference type="PANTHER" id="PTHR11358:SF26">
    <property type="entry name" value="GUANIDINO ACID HYDROLASE, MITOCHONDRIAL"/>
    <property type="match status" value="1"/>
</dbReference>
<proteinExistence type="inferred from homology"/>
<dbReference type="SUPFAM" id="SSF52768">
    <property type="entry name" value="Arginase/deacetylase"/>
    <property type="match status" value="1"/>
</dbReference>
<evidence type="ECO:0000256" key="1">
    <source>
        <dbReference type="ARBA" id="ARBA00022723"/>
    </source>
</evidence>
<comment type="similarity">
    <text evidence="3">Belongs to the arginase family.</text>
</comment>
<evidence type="ECO:0000313" key="5">
    <source>
        <dbReference type="Proteomes" id="UP000005631"/>
    </source>
</evidence>
<dbReference type="CDD" id="cd09988">
    <property type="entry name" value="Formimidoylglutamase"/>
    <property type="match status" value="1"/>
</dbReference>
<evidence type="ECO:0000313" key="4">
    <source>
        <dbReference type="EMBL" id="AEV33763.1"/>
    </source>
</evidence>